<reference evidence="2" key="2">
    <citation type="journal article" date="2010" name="Genome Res.">
        <title>Population genomic sequencing of Coccidioides fungi reveals recent hybridization and transposon control.</title>
        <authorList>
            <person name="Neafsey D.E."/>
            <person name="Barker B.M."/>
            <person name="Sharpton T.J."/>
            <person name="Stajich J.E."/>
            <person name="Park D.J."/>
            <person name="Whiston E."/>
            <person name="Hung C.-Y."/>
            <person name="McMahan C."/>
            <person name="White J."/>
            <person name="Sykes S."/>
            <person name="Heiman D."/>
            <person name="Young S."/>
            <person name="Zeng Q."/>
            <person name="Abouelleil A."/>
            <person name="Aftuck L."/>
            <person name="Bessette D."/>
            <person name="Brown A."/>
            <person name="FitzGerald M."/>
            <person name="Lui A."/>
            <person name="Macdonald J.P."/>
            <person name="Priest M."/>
            <person name="Orbach M.J."/>
            <person name="Galgiani J.N."/>
            <person name="Kirkland T.N."/>
            <person name="Cole G.T."/>
            <person name="Birren B.W."/>
            <person name="Henn M.R."/>
            <person name="Taylor J.W."/>
            <person name="Rounsley S.D."/>
        </authorList>
    </citation>
    <scope>GENOME REANNOTATION</scope>
    <source>
        <strain evidence="2">RS</strain>
    </source>
</reference>
<dbReference type="KEGG" id="cim:CIMG_13340"/>
<dbReference type="EMBL" id="GG704913">
    <property type="protein sequence ID" value="KJF60946.1"/>
    <property type="molecule type" value="Genomic_DNA"/>
</dbReference>
<dbReference type="Proteomes" id="UP000001261">
    <property type="component" value="Unassembled WGS sequence"/>
</dbReference>
<dbReference type="OrthoDB" id="4507207at2759"/>
<name>A0A0D8JVH7_COCIM</name>
<sequence length="112" mass="12638">MAIQSVENSLYMFVNLQNTLDMVSVKYESSEPSDIIKESLLESKSDKIKYKSSLLSAESSSSENNLSSPDILKSRLDHELFLPTNTVESTEEDNILAHKLIYLSHKWQAGNI</sequence>
<dbReference type="AlphaFoldDB" id="A0A0D8JVH7"/>
<evidence type="ECO:0000313" key="2">
    <source>
        <dbReference type="Proteomes" id="UP000001261"/>
    </source>
</evidence>
<reference evidence="2" key="1">
    <citation type="journal article" date="2009" name="Genome Res.">
        <title>Comparative genomic analyses of the human fungal pathogens Coccidioides and their relatives.</title>
        <authorList>
            <person name="Sharpton T.J."/>
            <person name="Stajich J.E."/>
            <person name="Rounsley S.D."/>
            <person name="Gardner M.J."/>
            <person name="Wortman J.R."/>
            <person name="Jordar V.S."/>
            <person name="Maiti R."/>
            <person name="Kodira C.D."/>
            <person name="Neafsey D.E."/>
            <person name="Zeng Q."/>
            <person name="Hung C.-Y."/>
            <person name="McMahan C."/>
            <person name="Muszewska A."/>
            <person name="Grynberg M."/>
            <person name="Mandel M.A."/>
            <person name="Kellner E.M."/>
            <person name="Barker B.M."/>
            <person name="Galgiani J.N."/>
            <person name="Orbach M.J."/>
            <person name="Kirkland T.N."/>
            <person name="Cole G.T."/>
            <person name="Henn M.R."/>
            <person name="Birren B.W."/>
            <person name="Taylor J.W."/>
        </authorList>
    </citation>
    <scope>NUCLEOTIDE SEQUENCE [LARGE SCALE GENOMIC DNA]</scope>
    <source>
        <strain evidence="2">RS</strain>
    </source>
</reference>
<keyword evidence="2" id="KW-1185">Reference proteome</keyword>
<accession>A0A0D8JVH7</accession>
<organism evidence="1 2">
    <name type="scientific">Coccidioides immitis (strain RS)</name>
    <name type="common">Valley fever fungus</name>
    <dbReference type="NCBI Taxonomy" id="246410"/>
    <lineage>
        <taxon>Eukaryota</taxon>
        <taxon>Fungi</taxon>
        <taxon>Dikarya</taxon>
        <taxon>Ascomycota</taxon>
        <taxon>Pezizomycotina</taxon>
        <taxon>Eurotiomycetes</taxon>
        <taxon>Eurotiomycetidae</taxon>
        <taxon>Onygenales</taxon>
        <taxon>Onygenaceae</taxon>
        <taxon>Coccidioides</taxon>
    </lineage>
</organism>
<dbReference type="VEuPathDB" id="FungiDB:CIMG_13340"/>
<evidence type="ECO:0000313" key="1">
    <source>
        <dbReference type="EMBL" id="KJF60946.1"/>
    </source>
</evidence>
<proteinExistence type="predicted"/>
<dbReference type="GeneID" id="24164967"/>
<gene>
    <name evidence="1" type="ORF">CIMG_13340</name>
</gene>
<dbReference type="InParanoid" id="A0A0D8JVH7"/>
<dbReference type="RefSeq" id="XP_004445208.1">
    <property type="nucleotide sequence ID" value="XM_004445151.1"/>
</dbReference>
<protein>
    <submittedName>
        <fullName evidence="1">Uncharacterized protein</fullName>
    </submittedName>
</protein>